<evidence type="ECO:0000256" key="5">
    <source>
        <dbReference type="SAM" id="Phobius"/>
    </source>
</evidence>
<proteinExistence type="predicted"/>
<evidence type="ECO:0000313" key="9">
    <source>
        <dbReference type="Proteomes" id="UP000010799"/>
    </source>
</evidence>
<dbReference type="Pfam" id="PF00691">
    <property type="entry name" value="OmpA"/>
    <property type="match status" value="1"/>
</dbReference>
<dbReference type="RefSeq" id="WP_015273077.1">
    <property type="nucleotide sequence ID" value="NC_019907.1"/>
</dbReference>
<feature type="signal peptide" evidence="6">
    <location>
        <begin position="1"/>
        <end position="19"/>
    </location>
</feature>
<dbReference type="InterPro" id="IPR036737">
    <property type="entry name" value="OmpA-like_sf"/>
</dbReference>
<dbReference type="STRING" id="1215343.B488_06580"/>
<feature type="transmembrane region" description="Helical" evidence="5">
    <location>
        <begin position="61"/>
        <end position="82"/>
    </location>
</feature>
<dbReference type="HOGENOM" id="CLU_016890_6_2_5"/>
<keyword evidence="6" id="KW-0732">Signal</keyword>
<dbReference type="PRINTS" id="PR01021">
    <property type="entry name" value="OMPADOMAIN"/>
</dbReference>
<comment type="subcellular location">
    <subcellularLocation>
        <location evidence="1">Cell outer membrane</location>
    </subcellularLocation>
</comment>
<keyword evidence="9" id="KW-1185">Reference proteome</keyword>
<dbReference type="PROSITE" id="PS51257">
    <property type="entry name" value="PROKAR_LIPOPROTEIN"/>
    <property type="match status" value="1"/>
</dbReference>
<evidence type="ECO:0000256" key="1">
    <source>
        <dbReference type="ARBA" id="ARBA00004442"/>
    </source>
</evidence>
<evidence type="ECO:0000256" key="4">
    <source>
        <dbReference type="PROSITE-ProRule" id="PRU00473"/>
    </source>
</evidence>
<sequence>MIKKSVVSVITISMITGCATTTSNPYTGEQQTSNASAGALLGAAAGAIGGLALGNSKSSRINGALIGAGVGALVGGSIGNYMDSQEAELRAQLQGTGVSVSRYGNRIVLNMPSNITFPIDRADINPAFFPTLSSVAIVLAKFDRTMIDVNGHTDSTGSLEHNQWLSQQRANSVAEYLSSRGVEMRRVSAMGFGPNQPIDTNATAIGRQHNRRVEIKIAPINS</sequence>
<dbReference type="PRINTS" id="PR01023">
    <property type="entry name" value="NAFLGMOTY"/>
</dbReference>
<dbReference type="SUPFAM" id="SSF103088">
    <property type="entry name" value="OmpA-like"/>
    <property type="match status" value="1"/>
</dbReference>
<accession>L0EUY2</accession>
<dbReference type="GO" id="GO:0009279">
    <property type="term" value="C:cell outer membrane"/>
    <property type="evidence" value="ECO:0007669"/>
    <property type="project" value="UniProtKB-SubCell"/>
</dbReference>
<dbReference type="Proteomes" id="UP000010799">
    <property type="component" value="Chromosome"/>
</dbReference>
<evidence type="ECO:0000313" key="8">
    <source>
        <dbReference type="EMBL" id="AGA64650.1"/>
    </source>
</evidence>
<name>L0EUY2_LIBCB</name>
<keyword evidence="5" id="KW-0812">Transmembrane</keyword>
<evidence type="ECO:0000259" key="7">
    <source>
        <dbReference type="PROSITE" id="PS51123"/>
    </source>
</evidence>
<dbReference type="KEGG" id="lcc:B488_06580"/>
<evidence type="ECO:0000256" key="3">
    <source>
        <dbReference type="ARBA" id="ARBA00023237"/>
    </source>
</evidence>
<dbReference type="InterPro" id="IPR006664">
    <property type="entry name" value="OMP_bac"/>
</dbReference>
<feature type="domain" description="OmpA-like" evidence="7">
    <location>
        <begin position="104"/>
        <end position="221"/>
    </location>
</feature>
<organism evidence="8 9">
    <name type="scientific">Liberibacter crescens (strain BT-1)</name>
    <dbReference type="NCBI Taxonomy" id="1215343"/>
    <lineage>
        <taxon>Bacteria</taxon>
        <taxon>Pseudomonadati</taxon>
        <taxon>Pseudomonadota</taxon>
        <taxon>Alphaproteobacteria</taxon>
        <taxon>Hyphomicrobiales</taxon>
        <taxon>Rhizobiaceae</taxon>
        <taxon>Liberibacter</taxon>
    </lineage>
</organism>
<evidence type="ECO:0000256" key="6">
    <source>
        <dbReference type="SAM" id="SignalP"/>
    </source>
</evidence>
<reference evidence="8 9" key="1">
    <citation type="journal article" date="2012" name="Stand. Genomic Sci.">
        <title>Complete genome sequence of Liberibacter crescens BT-1.</title>
        <authorList>
            <person name="Leonard M.T."/>
            <person name="Fagen J.R."/>
            <person name="Davis-Richardson A.G."/>
            <person name="Davis M.J."/>
            <person name="Triplett E.W."/>
        </authorList>
    </citation>
    <scope>NUCLEOTIDE SEQUENCE [LARGE SCALE GENOMIC DNA]</scope>
    <source>
        <strain evidence="8 9">BT-1</strain>
    </source>
</reference>
<dbReference type="PROSITE" id="PS51123">
    <property type="entry name" value="OMPA_2"/>
    <property type="match status" value="1"/>
</dbReference>
<dbReference type="CDD" id="cd07185">
    <property type="entry name" value="OmpA_C-like"/>
    <property type="match status" value="1"/>
</dbReference>
<dbReference type="InterPro" id="IPR006665">
    <property type="entry name" value="OmpA-like"/>
</dbReference>
<dbReference type="PATRIC" id="fig|1215343.11.peg.673"/>
<keyword evidence="3" id="KW-0998">Cell outer membrane</keyword>
<feature type="chain" id="PRO_5003941228" evidence="6">
    <location>
        <begin position="20"/>
        <end position="222"/>
    </location>
</feature>
<dbReference type="InterPro" id="IPR050330">
    <property type="entry name" value="Bact_OuterMem_StrucFunc"/>
</dbReference>
<gene>
    <name evidence="8" type="ordered locus">B488_06580</name>
</gene>
<keyword evidence="2 4" id="KW-0472">Membrane</keyword>
<protein>
    <submittedName>
        <fullName evidence="8">Outer membrane lipoprotein omp16</fullName>
    </submittedName>
</protein>
<dbReference type="PANTHER" id="PTHR30329:SF21">
    <property type="entry name" value="LIPOPROTEIN YIAD-RELATED"/>
    <property type="match status" value="1"/>
</dbReference>
<dbReference type="Pfam" id="PF13488">
    <property type="entry name" value="Gly-zipper_Omp"/>
    <property type="match status" value="1"/>
</dbReference>
<dbReference type="AlphaFoldDB" id="L0EUY2"/>
<dbReference type="PANTHER" id="PTHR30329">
    <property type="entry name" value="STATOR ELEMENT OF FLAGELLAR MOTOR COMPLEX"/>
    <property type="match status" value="1"/>
</dbReference>
<dbReference type="eggNOG" id="COG2885">
    <property type="taxonomic scope" value="Bacteria"/>
</dbReference>
<keyword evidence="5" id="KW-1133">Transmembrane helix</keyword>
<feature type="transmembrane region" description="Helical" evidence="5">
    <location>
        <begin position="35"/>
        <end position="54"/>
    </location>
</feature>
<dbReference type="InterPro" id="IPR039567">
    <property type="entry name" value="Gly-zipper"/>
</dbReference>
<dbReference type="Gene3D" id="3.30.1330.60">
    <property type="entry name" value="OmpA-like domain"/>
    <property type="match status" value="1"/>
</dbReference>
<keyword evidence="8" id="KW-0449">Lipoprotein</keyword>
<dbReference type="EMBL" id="CP003789">
    <property type="protein sequence ID" value="AGA64650.1"/>
    <property type="molecule type" value="Genomic_DNA"/>
</dbReference>
<evidence type="ECO:0000256" key="2">
    <source>
        <dbReference type="ARBA" id="ARBA00023136"/>
    </source>
</evidence>